<dbReference type="InterPro" id="IPR000073">
    <property type="entry name" value="AB_hydrolase_1"/>
</dbReference>
<dbReference type="PANTHER" id="PTHR43329">
    <property type="entry name" value="EPOXIDE HYDROLASE"/>
    <property type="match status" value="1"/>
</dbReference>
<reference evidence="4" key="2">
    <citation type="submission" date="2021-10" db="EMBL/GenBank/DDBJ databases">
        <title>Phylogenomics reveals ancestral predisposition of the termite-cultivated fungus Termitomyces towards a domesticated lifestyle.</title>
        <authorList>
            <person name="Auxier B."/>
            <person name="Grum-Grzhimaylo A."/>
            <person name="Cardenas M.E."/>
            <person name="Lodge J.D."/>
            <person name="Laessoe T."/>
            <person name="Pedersen O."/>
            <person name="Smith M.E."/>
            <person name="Kuyper T.W."/>
            <person name="Franco-Molano E.A."/>
            <person name="Baroni T.J."/>
            <person name="Aanen D.K."/>
        </authorList>
    </citation>
    <scope>NUCLEOTIDE SEQUENCE</scope>
    <source>
        <strain evidence="4">D49</strain>
    </source>
</reference>
<evidence type="ECO:0000259" key="3">
    <source>
        <dbReference type="Pfam" id="PF00561"/>
    </source>
</evidence>
<organism evidence="4 5">
    <name type="scientific">Sphagnurus paluster</name>
    <dbReference type="NCBI Taxonomy" id="117069"/>
    <lineage>
        <taxon>Eukaryota</taxon>
        <taxon>Fungi</taxon>
        <taxon>Dikarya</taxon>
        <taxon>Basidiomycota</taxon>
        <taxon>Agaricomycotina</taxon>
        <taxon>Agaricomycetes</taxon>
        <taxon>Agaricomycetidae</taxon>
        <taxon>Agaricales</taxon>
        <taxon>Tricholomatineae</taxon>
        <taxon>Lyophyllaceae</taxon>
        <taxon>Sphagnurus</taxon>
    </lineage>
</organism>
<comment type="similarity">
    <text evidence="2">Belongs to the AB hydrolase superfamily. Epoxide hydrolase family.</text>
</comment>
<evidence type="ECO:0000256" key="2">
    <source>
        <dbReference type="ARBA" id="ARBA00038334"/>
    </source>
</evidence>
<proteinExistence type="inferred from homology"/>
<dbReference type="PRINTS" id="PR00412">
    <property type="entry name" value="EPOXHYDRLASE"/>
</dbReference>
<dbReference type="InterPro" id="IPR029058">
    <property type="entry name" value="AB_hydrolase_fold"/>
</dbReference>
<evidence type="ECO:0000313" key="5">
    <source>
        <dbReference type="Proteomes" id="UP000717328"/>
    </source>
</evidence>
<dbReference type="InterPro" id="IPR000639">
    <property type="entry name" value="Epox_hydrolase-like"/>
</dbReference>
<dbReference type="EMBL" id="JABCKI010000672">
    <property type="protein sequence ID" value="KAG5649851.1"/>
    <property type="molecule type" value="Genomic_DNA"/>
</dbReference>
<gene>
    <name evidence="4" type="ORF">H0H81_001770</name>
</gene>
<evidence type="ECO:0000313" key="4">
    <source>
        <dbReference type="EMBL" id="KAG5649851.1"/>
    </source>
</evidence>
<protein>
    <recommendedName>
        <fullName evidence="3">AB hydrolase-1 domain-containing protein</fullName>
    </recommendedName>
</protein>
<dbReference type="OrthoDB" id="408373at2759"/>
<evidence type="ECO:0000256" key="1">
    <source>
        <dbReference type="ARBA" id="ARBA00022801"/>
    </source>
</evidence>
<comment type="caution">
    <text evidence="4">The sequence shown here is derived from an EMBL/GenBank/DDBJ whole genome shotgun (WGS) entry which is preliminary data.</text>
</comment>
<name>A0A9P7GH19_9AGAR</name>
<dbReference type="Pfam" id="PF00561">
    <property type="entry name" value="Abhydrolase_1"/>
    <property type="match status" value="1"/>
</dbReference>
<keyword evidence="1" id="KW-0378">Hydrolase</keyword>
<dbReference type="Proteomes" id="UP000717328">
    <property type="component" value="Unassembled WGS sequence"/>
</dbReference>
<accession>A0A9P7GH19</accession>
<keyword evidence="5" id="KW-1185">Reference proteome</keyword>
<dbReference type="GO" id="GO:0016787">
    <property type="term" value="F:hydrolase activity"/>
    <property type="evidence" value="ECO:0007669"/>
    <property type="project" value="UniProtKB-KW"/>
</dbReference>
<feature type="domain" description="AB hydrolase-1" evidence="3">
    <location>
        <begin position="29"/>
        <end position="142"/>
    </location>
</feature>
<sequence>MDSSLYKTVTTGRDLKYNYYYSAPTAGKPVILFVHGFPNTSNDWRHQVAFFKAHGYGIIVPDLLGYGGTDKPIDYTQYRLSAIVRDVIDILDTEKVEKAIAIGHDWGSILVSRLANYHPDRFIAFGFLAAGYAAPEDVTFEQLFEITKSFAGRELFGYWLFFNEDQAHQIIEKNIDSFYSLLVAEDAELWDSDFAPTSGLRTWVEADKRTTVASYLTEEEVNDHKRALLQGGLQAPLNWYRVRVRGLDVQDIKGE</sequence>
<reference evidence="4" key="1">
    <citation type="submission" date="2021-02" db="EMBL/GenBank/DDBJ databases">
        <authorList>
            <person name="Nieuwenhuis M."/>
            <person name="Van De Peppel L.J.J."/>
        </authorList>
    </citation>
    <scope>NUCLEOTIDE SEQUENCE</scope>
    <source>
        <strain evidence="4">D49</strain>
    </source>
</reference>
<dbReference type="Gene3D" id="3.40.50.1820">
    <property type="entry name" value="alpha/beta hydrolase"/>
    <property type="match status" value="1"/>
</dbReference>
<dbReference type="AlphaFoldDB" id="A0A9P7GH19"/>
<dbReference type="SUPFAM" id="SSF53474">
    <property type="entry name" value="alpha/beta-Hydrolases"/>
    <property type="match status" value="1"/>
</dbReference>